<reference evidence="1" key="1">
    <citation type="submission" date="2021-01" db="EMBL/GenBank/DDBJ databases">
        <title>Complete genome sequence of Clostridiales bacterium R-7.</title>
        <authorList>
            <person name="Mahoney-Kurpe S.C."/>
            <person name="Palevich N."/>
            <person name="Koike S."/>
            <person name="Moon C.D."/>
            <person name="Attwood G.T."/>
        </authorList>
    </citation>
    <scope>NUCLEOTIDE SEQUENCE</scope>
    <source>
        <strain evidence="1">R-7</strain>
    </source>
</reference>
<gene>
    <name evidence="1" type="ORF">JYE49_11630</name>
</gene>
<proteinExistence type="predicted"/>
<organism evidence="1 2">
    <name type="scientific">Aristaeella hokkaidonensis</name>
    <dbReference type="NCBI Taxonomy" id="3046382"/>
    <lineage>
        <taxon>Bacteria</taxon>
        <taxon>Bacillati</taxon>
        <taxon>Bacillota</taxon>
        <taxon>Clostridia</taxon>
        <taxon>Eubacteriales</taxon>
        <taxon>Aristaeellaceae</taxon>
        <taxon>Aristaeella</taxon>
    </lineage>
</organism>
<accession>A0AC61N7E5</accession>
<evidence type="ECO:0000313" key="2">
    <source>
        <dbReference type="Proteomes" id="UP000682782"/>
    </source>
</evidence>
<sequence>MNQLSLMPIRVRIASELRKAIYAGEYKSGDELSLTDVAAQLGVSRTPVREAFQELESEGLITLRMNRGAVVNTIDRKFVRDIFEMRRLLESEAVARAAGNGMETGRLLERLYDLRDHITEVSRSAYELLNQDIHTAIWTAAGNHQLQKYLMEIWNGPSVAGSAEDILEHYRNSTFEHISILQFIRDGMAEEARRAMELHITRSMANMLAFYPETEKE</sequence>
<keyword evidence="2" id="KW-1185">Reference proteome</keyword>
<protein>
    <submittedName>
        <fullName evidence="1">GntR family transcriptional regulator</fullName>
    </submittedName>
</protein>
<name>A0AC61N7E5_9FIRM</name>
<dbReference type="EMBL" id="CP068393">
    <property type="protein sequence ID" value="QUC66506.1"/>
    <property type="molecule type" value="Genomic_DNA"/>
</dbReference>
<dbReference type="Proteomes" id="UP000682782">
    <property type="component" value="Chromosome"/>
</dbReference>
<evidence type="ECO:0000313" key="1">
    <source>
        <dbReference type="EMBL" id="QUC66506.1"/>
    </source>
</evidence>